<dbReference type="FunFam" id="3.40.50.300:FF:000870">
    <property type="entry name" value="MutS protein homolog 4"/>
    <property type="match status" value="1"/>
</dbReference>
<comment type="similarity">
    <text evidence="1 9 10">Belongs to the DNA mismatch repair MutS family.</text>
</comment>
<proteinExistence type="inferred from homology"/>
<dbReference type="Gene3D" id="3.30.420.110">
    <property type="entry name" value="MutS, connector domain"/>
    <property type="match status" value="1"/>
</dbReference>
<dbReference type="SUPFAM" id="SSF53150">
    <property type="entry name" value="DNA repair protein MutS, domain II"/>
    <property type="match status" value="1"/>
</dbReference>
<dbReference type="RefSeq" id="WP_013781534.1">
    <property type="nucleotide sequence ID" value="NC_015520.1"/>
</dbReference>
<evidence type="ECO:0000256" key="4">
    <source>
        <dbReference type="ARBA" id="ARBA00022763"/>
    </source>
</evidence>
<dbReference type="Gene3D" id="3.40.1170.10">
    <property type="entry name" value="DNA repair protein MutS, domain I"/>
    <property type="match status" value="1"/>
</dbReference>
<gene>
    <name evidence="9" type="primary">mutS</name>
    <name evidence="12" type="ordered locus">Mahau_1930</name>
</gene>
<dbReference type="InterPro" id="IPR017261">
    <property type="entry name" value="DNA_mismatch_repair_MutS/MSH"/>
</dbReference>
<dbReference type="Pfam" id="PF05190">
    <property type="entry name" value="MutS_IV"/>
    <property type="match status" value="1"/>
</dbReference>
<keyword evidence="6 9" id="KW-0238">DNA-binding</keyword>
<dbReference type="GO" id="GO:0005524">
    <property type="term" value="F:ATP binding"/>
    <property type="evidence" value="ECO:0007669"/>
    <property type="project" value="UniProtKB-UniRule"/>
</dbReference>
<dbReference type="KEGG" id="mas:Mahau_1930"/>
<name>F4A1Q6_MAHA5</name>
<dbReference type="PANTHER" id="PTHR11361:SF34">
    <property type="entry name" value="DNA MISMATCH REPAIR PROTEIN MSH1, MITOCHONDRIAL"/>
    <property type="match status" value="1"/>
</dbReference>
<evidence type="ECO:0000256" key="2">
    <source>
        <dbReference type="ARBA" id="ARBA00021982"/>
    </source>
</evidence>
<dbReference type="HOGENOM" id="CLU_002472_4_0_9"/>
<dbReference type="Gene3D" id="1.10.1420.10">
    <property type="match status" value="2"/>
</dbReference>
<dbReference type="NCBIfam" id="NF003810">
    <property type="entry name" value="PRK05399.1"/>
    <property type="match status" value="1"/>
</dbReference>
<dbReference type="FunFam" id="1.10.1420.10:FF:000007">
    <property type="entry name" value="DNA mismatch repair protein MutS"/>
    <property type="match status" value="1"/>
</dbReference>
<dbReference type="FunFam" id="3.40.1170.10:FF:000001">
    <property type="entry name" value="DNA mismatch repair protein MutS"/>
    <property type="match status" value="1"/>
</dbReference>
<dbReference type="HAMAP" id="MF_00096">
    <property type="entry name" value="MutS"/>
    <property type="match status" value="1"/>
</dbReference>
<feature type="domain" description="DNA mismatch repair proteins mutS family" evidence="11">
    <location>
        <begin position="693"/>
        <end position="709"/>
    </location>
</feature>
<dbReference type="AlphaFoldDB" id="F4A1Q6"/>
<keyword evidence="3 9" id="KW-0547">Nucleotide-binding</keyword>
<dbReference type="STRING" id="697281.Mahau_1930"/>
<dbReference type="Proteomes" id="UP000008457">
    <property type="component" value="Chromosome"/>
</dbReference>
<dbReference type="InterPro" id="IPR045076">
    <property type="entry name" value="MutS"/>
</dbReference>
<evidence type="ECO:0000313" key="13">
    <source>
        <dbReference type="Proteomes" id="UP000008457"/>
    </source>
</evidence>
<evidence type="ECO:0000256" key="8">
    <source>
        <dbReference type="ARBA" id="ARBA00024647"/>
    </source>
</evidence>
<dbReference type="SUPFAM" id="SSF52540">
    <property type="entry name" value="P-loop containing nucleoside triphosphate hydrolases"/>
    <property type="match status" value="1"/>
</dbReference>
<evidence type="ECO:0000256" key="3">
    <source>
        <dbReference type="ARBA" id="ARBA00022741"/>
    </source>
</evidence>
<evidence type="ECO:0000256" key="10">
    <source>
        <dbReference type="RuleBase" id="RU003756"/>
    </source>
</evidence>
<keyword evidence="7 9" id="KW-0234">DNA repair</keyword>
<dbReference type="Pfam" id="PF05188">
    <property type="entry name" value="MutS_II"/>
    <property type="match status" value="1"/>
</dbReference>
<keyword evidence="13" id="KW-1185">Reference proteome</keyword>
<dbReference type="CDD" id="cd03284">
    <property type="entry name" value="ABC_MutS1"/>
    <property type="match status" value="1"/>
</dbReference>
<feature type="binding site" evidence="9">
    <location>
        <begin position="619"/>
        <end position="626"/>
    </location>
    <ligand>
        <name>ATP</name>
        <dbReference type="ChEBI" id="CHEBI:30616"/>
    </ligand>
</feature>
<dbReference type="GO" id="GO:0006298">
    <property type="term" value="P:mismatch repair"/>
    <property type="evidence" value="ECO:0007669"/>
    <property type="project" value="UniProtKB-UniRule"/>
</dbReference>
<evidence type="ECO:0000256" key="1">
    <source>
        <dbReference type="ARBA" id="ARBA00006271"/>
    </source>
</evidence>
<keyword evidence="5 9" id="KW-0067">ATP-binding</keyword>
<dbReference type="OrthoDB" id="9802448at2"/>
<dbReference type="InterPro" id="IPR027417">
    <property type="entry name" value="P-loop_NTPase"/>
</dbReference>
<dbReference type="InterPro" id="IPR000432">
    <property type="entry name" value="DNA_mismatch_repair_MutS_C"/>
</dbReference>
<organism evidence="12 13">
    <name type="scientific">Mahella australiensis (strain DSM 15567 / CIP 107919 / 50-1 BON)</name>
    <dbReference type="NCBI Taxonomy" id="697281"/>
    <lineage>
        <taxon>Bacteria</taxon>
        <taxon>Bacillati</taxon>
        <taxon>Bacillota</taxon>
        <taxon>Clostridia</taxon>
        <taxon>Thermoanaerobacterales</taxon>
        <taxon>Thermoanaerobacterales Family IV. Incertae Sedis</taxon>
        <taxon>Mahella</taxon>
    </lineage>
</organism>
<reference evidence="12 13" key="2">
    <citation type="journal article" date="2011" name="Stand. Genomic Sci.">
        <title>Complete genome sequence of Mahella australiensis type strain (50-1 BON).</title>
        <authorList>
            <person name="Sikorski J."/>
            <person name="Teshima H."/>
            <person name="Nolan M."/>
            <person name="Lucas S."/>
            <person name="Hammon N."/>
            <person name="Deshpande S."/>
            <person name="Cheng J.F."/>
            <person name="Pitluck S."/>
            <person name="Liolios K."/>
            <person name="Pagani I."/>
            <person name="Ivanova N."/>
            <person name="Huntemann M."/>
            <person name="Mavromatis K."/>
            <person name="Ovchinikova G."/>
            <person name="Pati A."/>
            <person name="Tapia R."/>
            <person name="Han C."/>
            <person name="Goodwin L."/>
            <person name="Chen A."/>
            <person name="Palaniappan K."/>
            <person name="Land M."/>
            <person name="Hauser L."/>
            <person name="Ngatchou-Djao O.D."/>
            <person name="Rohde M."/>
            <person name="Pukall R."/>
            <person name="Spring S."/>
            <person name="Abt B."/>
            <person name="Goker M."/>
            <person name="Detter J.C."/>
            <person name="Woyke T."/>
            <person name="Bristow J."/>
            <person name="Markowitz V."/>
            <person name="Hugenholtz P."/>
            <person name="Eisen J.A."/>
            <person name="Kyrpides N.C."/>
            <person name="Klenk H.P."/>
            <person name="Lapidus A."/>
        </authorList>
    </citation>
    <scope>NUCLEOTIDE SEQUENCE [LARGE SCALE GENOMIC DNA]</scope>
    <source>
        <strain evidence="13">DSM 15567 / CIP 107919 / 50-1 BON</strain>
    </source>
</reference>
<evidence type="ECO:0000259" key="11">
    <source>
        <dbReference type="PROSITE" id="PS00486"/>
    </source>
</evidence>
<dbReference type="GO" id="GO:0005829">
    <property type="term" value="C:cytosol"/>
    <property type="evidence" value="ECO:0007669"/>
    <property type="project" value="TreeGrafter"/>
</dbReference>
<sequence>MASLTPMMQQYLQLKERYKDCLLFFRLGDFYEMFFDDAVLASKELELTLTGRDCGMEERAPMCGVPYHAVDTYIARLVEKGYKVAICEQMEDPALAKGLVERDVIRIITPGTITDGSMLDEKENNYLLCAHVNGDNCGIAFVDISTGRCSITQLQTAGLADELARIQPAEMMANEPFFDQAGMLKTVQQRLDIKPGHCSVEFDDVDKAYAMLEANMSADVLDYVSKEEMPQAVCALASLISYLIETQKTALANIGGIEVYHIQQYMILDAATRRNLELCETMRSGSHKGTLMWVLDHTSTAMGGRMLKSWIEQPLLNINALNERQEAVEAMANQPLWKDDIKEALSGIYDIERLMSKAVYGNINARDLIALKQSLGRLPRLNELALQGKAARLKTLGQRIDVMDDIYTLIDKAIADDPPLSVKDGNIIKDGYDQSVDELRDISHNGRQWISRLEQQERDRTGIKSLKVGYNKVFGYYIEVTKSYYDMVPADYIRKQTLANAERYITPELKEMENKILSASERLVALEYQIFADIRDTVVGHIKRVQQTASAIAELDCLCSLADAAIENHYVRPVLNEGQRIVIQNGRHPVVEKVLPPHTFVPNDTLLDNGEDMVCIITGPNMAGKSTYMRQVALIVLMAQIGSFVPADMAEIGIVDRIFTRVGASDDLSTGQSTFMVEMTEVAHILHNATAKSLLILDEIGRGTSTFDGLSIAWAVIEYVADPGRLGAKTLFATHYHELTELEGRLTGVKNYYISVREHGDDVIFLRKIMRGGSGRSFGIQVARLAGLPQDVIDRAREILDILNASDINKKSISGNILGVKDRPKLKLKQQMDIFSYKIDGIMAYIKGLDVNSMTPIEALNVLHDIQSQVLDIYDKKAGEAL</sequence>
<dbReference type="SUPFAM" id="SSF55271">
    <property type="entry name" value="DNA repair protein MutS, domain I"/>
    <property type="match status" value="1"/>
</dbReference>
<comment type="function">
    <text evidence="8 9">This protein is involved in the repair of mismatches in DNA. It is possible that it carries out the mismatch recognition step. This protein has a weak ATPase activity.</text>
</comment>
<dbReference type="InterPro" id="IPR007861">
    <property type="entry name" value="DNA_mismatch_repair_MutS_clamp"/>
</dbReference>
<evidence type="ECO:0000313" key="12">
    <source>
        <dbReference type="EMBL" id="AEE97106.1"/>
    </source>
</evidence>
<dbReference type="Pfam" id="PF00488">
    <property type="entry name" value="MutS_V"/>
    <property type="match status" value="1"/>
</dbReference>
<accession>F4A1Q6</accession>
<evidence type="ECO:0000256" key="6">
    <source>
        <dbReference type="ARBA" id="ARBA00023125"/>
    </source>
</evidence>
<dbReference type="InterPro" id="IPR005748">
    <property type="entry name" value="DNA_mismatch_repair_MutS"/>
</dbReference>
<keyword evidence="4 9" id="KW-0227">DNA damage</keyword>
<dbReference type="GO" id="GO:0003684">
    <property type="term" value="F:damaged DNA binding"/>
    <property type="evidence" value="ECO:0007669"/>
    <property type="project" value="UniProtKB-UniRule"/>
</dbReference>
<dbReference type="GO" id="GO:0140664">
    <property type="term" value="F:ATP-dependent DNA damage sensor activity"/>
    <property type="evidence" value="ECO:0007669"/>
    <property type="project" value="InterPro"/>
</dbReference>
<dbReference type="PANTHER" id="PTHR11361">
    <property type="entry name" value="DNA MISMATCH REPAIR PROTEIN MUTS FAMILY MEMBER"/>
    <property type="match status" value="1"/>
</dbReference>
<dbReference type="Pfam" id="PF01624">
    <property type="entry name" value="MutS_I"/>
    <property type="match status" value="1"/>
</dbReference>
<reference evidence="13" key="1">
    <citation type="submission" date="2010-11" db="EMBL/GenBank/DDBJ databases">
        <title>The complete genome of Mahella australiensis DSM 15567.</title>
        <authorList>
            <consortium name="US DOE Joint Genome Institute (JGI-PGF)"/>
            <person name="Lucas S."/>
            <person name="Copeland A."/>
            <person name="Lapidus A."/>
            <person name="Bruce D."/>
            <person name="Goodwin L."/>
            <person name="Pitluck S."/>
            <person name="Kyrpides N."/>
            <person name="Mavromatis K."/>
            <person name="Pagani I."/>
            <person name="Ivanova N."/>
            <person name="Teshima H."/>
            <person name="Brettin T."/>
            <person name="Detter J.C."/>
            <person name="Han C."/>
            <person name="Tapia R."/>
            <person name="Land M."/>
            <person name="Hauser L."/>
            <person name="Markowitz V."/>
            <person name="Cheng J.-F."/>
            <person name="Hugenholtz P."/>
            <person name="Woyke T."/>
            <person name="Wu D."/>
            <person name="Spring S."/>
            <person name="Pukall R."/>
            <person name="Steenblock K."/>
            <person name="Schneider S."/>
            <person name="Klenk H.-P."/>
            <person name="Eisen J.A."/>
        </authorList>
    </citation>
    <scope>NUCLEOTIDE SEQUENCE [LARGE SCALE GENOMIC DNA]</scope>
    <source>
        <strain evidence="13">DSM 15567 / CIP 107919 / 50-1 BON</strain>
    </source>
</reference>
<dbReference type="NCBIfam" id="TIGR01070">
    <property type="entry name" value="mutS1"/>
    <property type="match status" value="1"/>
</dbReference>
<dbReference type="InterPro" id="IPR036187">
    <property type="entry name" value="DNA_mismatch_repair_MutS_sf"/>
</dbReference>
<dbReference type="SMART" id="SM00534">
    <property type="entry name" value="MUTSac"/>
    <property type="match status" value="1"/>
</dbReference>
<evidence type="ECO:0000256" key="7">
    <source>
        <dbReference type="ARBA" id="ARBA00023204"/>
    </source>
</evidence>
<dbReference type="EMBL" id="CP002360">
    <property type="protein sequence ID" value="AEE97106.1"/>
    <property type="molecule type" value="Genomic_DNA"/>
</dbReference>
<dbReference type="eggNOG" id="COG0249">
    <property type="taxonomic scope" value="Bacteria"/>
</dbReference>
<dbReference type="Pfam" id="PF05192">
    <property type="entry name" value="MutS_III"/>
    <property type="match status" value="1"/>
</dbReference>
<dbReference type="InterPro" id="IPR007695">
    <property type="entry name" value="DNA_mismatch_repair_MutS-lik_N"/>
</dbReference>
<dbReference type="GO" id="GO:0030983">
    <property type="term" value="F:mismatched DNA binding"/>
    <property type="evidence" value="ECO:0007669"/>
    <property type="project" value="InterPro"/>
</dbReference>
<dbReference type="SMART" id="SM00533">
    <property type="entry name" value="MUTSd"/>
    <property type="match status" value="1"/>
</dbReference>
<dbReference type="InterPro" id="IPR016151">
    <property type="entry name" value="DNA_mismatch_repair_MutS_N"/>
</dbReference>
<evidence type="ECO:0000256" key="5">
    <source>
        <dbReference type="ARBA" id="ARBA00022840"/>
    </source>
</evidence>
<protein>
    <recommendedName>
        <fullName evidence="2 9">DNA mismatch repair protein MutS</fullName>
    </recommendedName>
</protein>
<dbReference type="PIRSF" id="PIRSF037677">
    <property type="entry name" value="DNA_mis_repair_Msh6"/>
    <property type="match status" value="1"/>
</dbReference>
<evidence type="ECO:0000256" key="9">
    <source>
        <dbReference type="HAMAP-Rule" id="MF_00096"/>
    </source>
</evidence>
<dbReference type="PROSITE" id="PS00486">
    <property type="entry name" value="DNA_MISMATCH_REPAIR_2"/>
    <property type="match status" value="1"/>
</dbReference>
<dbReference type="SUPFAM" id="SSF48334">
    <property type="entry name" value="DNA repair protein MutS, domain III"/>
    <property type="match status" value="1"/>
</dbReference>
<dbReference type="Gene3D" id="3.40.50.300">
    <property type="entry name" value="P-loop containing nucleotide triphosphate hydrolases"/>
    <property type="match status" value="1"/>
</dbReference>
<dbReference type="InterPro" id="IPR036678">
    <property type="entry name" value="MutS_con_dom_sf"/>
</dbReference>
<dbReference type="InterPro" id="IPR007860">
    <property type="entry name" value="DNA_mmatch_repair_MutS_con_dom"/>
</dbReference>
<dbReference type="InterPro" id="IPR007696">
    <property type="entry name" value="DNA_mismatch_repair_MutS_core"/>
</dbReference>